<dbReference type="GO" id="GO:0009252">
    <property type="term" value="P:peptidoglycan biosynthetic process"/>
    <property type="evidence" value="ECO:0007669"/>
    <property type="project" value="UniProtKB-UniRule"/>
</dbReference>
<dbReference type="HAMAP" id="MF_00037">
    <property type="entry name" value="MurB"/>
    <property type="match status" value="1"/>
</dbReference>
<dbReference type="PANTHER" id="PTHR21071:SF4">
    <property type="entry name" value="UDP-N-ACETYLENOLPYRUVOYLGLUCOSAMINE REDUCTASE"/>
    <property type="match status" value="1"/>
</dbReference>
<reference evidence="19 20" key="1">
    <citation type="submission" date="2019-12" db="EMBL/GenBank/DDBJ databases">
        <title>Microbes associate with the intestines of laboratory mice.</title>
        <authorList>
            <person name="Navarre W."/>
            <person name="Wong E."/>
        </authorList>
    </citation>
    <scope>NUCLEOTIDE SEQUENCE [LARGE SCALE GENOMIC DNA]</scope>
    <source>
        <strain evidence="19 20">NM66_B29</strain>
    </source>
</reference>
<comment type="pathway">
    <text evidence="4 17">Cell wall biogenesis; peptidoglycan biosynthesis.</text>
</comment>
<evidence type="ECO:0000256" key="17">
    <source>
        <dbReference type="HAMAP-Rule" id="MF_00037"/>
    </source>
</evidence>
<dbReference type="InterPro" id="IPR036318">
    <property type="entry name" value="FAD-bd_PCMH-like_sf"/>
</dbReference>
<keyword evidence="12 17" id="KW-0573">Peptidoglycan synthesis</keyword>
<dbReference type="Pfam" id="PF01565">
    <property type="entry name" value="FAD_binding_4"/>
    <property type="match status" value="1"/>
</dbReference>
<dbReference type="InterPro" id="IPR003170">
    <property type="entry name" value="MurB"/>
</dbReference>
<keyword evidence="8 17" id="KW-0285">Flavoprotein</keyword>
<dbReference type="GO" id="GO:0008762">
    <property type="term" value="F:UDP-N-acetylmuramate dehydrogenase activity"/>
    <property type="evidence" value="ECO:0007669"/>
    <property type="project" value="UniProtKB-UniRule"/>
</dbReference>
<dbReference type="InterPro" id="IPR036635">
    <property type="entry name" value="MurB_C_sf"/>
</dbReference>
<evidence type="ECO:0000256" key="4">
    <source>
        <dbReference type="ARBA" id="ARBA00004752"/>
    </source>
</evidence>
<evidence type="ECO:0000256" key="10">
    <source>
        <dbReference type="ARBA" id="ARBA00022857"/>
    </source>
</evidence>
<dbReference type="GO" id="GO:0008360">
    <property type="term" value="P:regulation of cell shape"/>
    <property type="evidence" value="ECO:0007669"/>
    <property type="project" value="UniProtKB-KW"/>
</dbReference>
<dbReference type="InterPro" id="IPR016166">
    <property type="entry name" value="FAD-bd_PCMH"/>
</dbReference>
<evidence type="ECO:0000256" key="16">
    <source>
        <dbReference type="ARBA" id="ARBA00048914"/>
    </source>
</evidence>
<comment type="cofactor">
    <cofactor evidence="1 17">
        <name>FAD</name>
        <dbReference type="ChEBI" id="CHEBI:57692"/>
    </cofactor>
</comment>
<feature type="active site" evidence="17">
    <location>
        <position position="336"/>
    </location>
</feature>
<dbReference type="InterPro" id="IPR016169">
    <property type="entry name" value="FAD-bd_PCMH_sub2"/>
</dbReference>
<comment type="function">
    <text evidence="2 17">Cell wall formation.</text>
</comment>
<protein>
    <recommendedName>
        <fullName evidence="17">UDP-N-acetylenolpyruvoylglucosamine reductase</fullName>
        <ecNumber evidence="17">1.3.1.98</ecNumber>
    </recommendedName>
    <alternativeName>
        <fullName evidence="17">UDP-N-acetylmuramate dehydrogenase</fullName>
    </alternativeName>
</protein>
<evidence type="ECO:0000256" key="1">
    <source>
        <dbReference type="ARBA" id="ARBA00001974"/>
    </source>
</evidence>
<proteinExistence type="inferred from homology"/>
<feature type="domain" description="FAD-binding PCMH-type" evidence="18">
    <location>
        <begin position="32"/>
        <end position="237"/>
    </location>
</feature>
<comment type="caution">
    <text evidence="19">The sequence shown here is derived from an EMBL/GenBank/DDBJ whole genome shotgun (WGS) entry which is preliminary data.</text>
</comment>
<dbReference type="Gene3D" id="3.30.43.10">
    <property type="entry name" value="Uridine Diphospho-n-acetylenolpyruvylglucosamine Reductase, domain 2"/>
    <property type="match status" value="1"/>
</dbReference>
<evidence type="ECO:0000256" key="14">
    <source>
        <dbReference type="ARBA" id="ARBA00023306"/>
    </source>
</evidence>
<keyword evidence="7 17" id="KW-0132">Cell division</keyword>
<evidence type="ECO:0000256" key="12">
    <source>
        <dbReference type="ARBA" id="ARBA00022984"/>
    </source>
</evidence>
<dbReference type="Gene3D" id="3.30.465.10">
    <property type="match status" value="1"/>
</dbReference>
<keyword evidence="15 17" id="KW-0961">Cell wall biogenesis/degradation</keyword>
<keyword evidence="11 17" id="KW-0133">Cell shape</keyword>
<evidence type="ECO:0000256" key="8">
    <source>
        <dbReference type="ARBA" id="ARBA00022630"/>
    </source>
</evidence>
<dbReference type="SUPFAM" id="SSF56194">
    <property type="entry name" value="Uridine diphospho-N-Acetylenolpyruvylglucosamine reductase, MurB, C-terminal domain"/>
    <property type="match status" value="1"/>
</dbReference>
<comment type="catalytic activity">
    <reaction evidence="16 17">
        <text>UDP-N-acetyl-alpha-D-muramate + NADP(+) = UDP-N-acetyl-3-O-(1-carboxyvinyl)-alpha-D-glucosamine + NADPH + H(+)</text>
        <dbReference type="Rhea" id="RHEA:12248"/>
        <dbReference type="ChEBI" id="CHEBI:15378"/>
        <dbReference type="ChEBI" id="CHEBI:57783"/>
        <dbReference type="ChEBI" id="CHEBI:58349"/>
        <dbReference type="ChEBI" id="CHEBI:68483"/>
        <dbReference type="ChEBI" id="CHEBI:70757"/>
        <dbReference type="EC" id="1.3.1.98"/>
    </reaction>
</comment>
<evidence type="ECO:0000256" key="5">
    <source>
        <dbReference type="ARBA" id="ARBA00010485"/>
    </source>
</evidence>
<dbReference type="SUPFAM" id="SSF56176">
    <property type="entry name" value="FAD-binding/transporter-associated domain-like"/>
    <property type="match status" value="1"/>
</dbReference>
<comment type="similarity">
    <text evidence="5 17">Belongs to the MurB family.</text>
</comment>
<evidence type="ECO:0000256" key="7">
    <source>
        <dbReference type="ARBA" id="ARBA00022618"/>
    </source>
</evidence>
<keyword evidence="14 17" id="KW-0131">Cell cycle</keyword>
<feature type="active site" description="Proton donor" evidence="17">
    <location>
        <position position="266"/>
    </location>
</feature>
<dbReference type="AlphaFoldDB" id="A0A6N8JPE4"/>
<evidence type="ECO:0000256" key="15">
    <source>
        <dbReference type="ARBA" id="ARBA00023316"/>
    </source>
</evidence>
<dbReference type="RefSeq" id="WP_160346973.1">
    <property type="nucleotide sequence ID" value="NZ_WSRR01000027.1"/>
</dbReference>
<sequence length="341" mass="35113">MVDATFSDSIRTIVGAENLLADEPLAAHTTFRIGGPAQWLVRPRTEYEVAAVCAACRQAGVPLRILGAGSNVLAPDEGLPGVTLQLTDNFATVDVLPGGLVRAGAGATNAAVAEAAWEAGLAGYEFASGIPGTIGGAAIMNAGAYEGQFSDVTVSVRCLVPASTAATGGMGAAERVEQCETAAECTGVGGPAEGEKQGEGLVVVDVPASEAAWGYRTSRMMHEGWVVLGATLQLRPDSPAAIRARMDDLARRRAEKQPLEVPSAGSTFKRPEGYFAGKLIQDAGCQGLCVGDAQVSTKHAGFVVNIGNATAADVLALIAEVQRRVREASGVSLAPEVRLWQ</sequence>
<keyword evidence="10 17" id="KW-0521">NADP</keyword>
<dbReference type="EC" id="1.3.1.98" evidence="17"/>
<comment type="subcellular location">
    <subcellularLocation>
        <location evidence="3 17">Cytoplasm</location>
    </subcellularLocation>
</comment>
<evidence type="ECO:0000259" key="18">
    <source>
        <dbReference type="PROSITE" id="PS51387"/>
    </source>
</evidence>
<evidence type="ECO:0000313" key="20">
    <source>
        <dbReference type="Proteomes" id="UP000463388"/>
    </source>
</evidence>
<dbReference type="PANTHER" id="PTHR21071">
    <property type="entry name" value="UDP-N-ACETYLENOLPYRUVOYLGLUCOSAMINE REDUCTASE"/>
    <property type="match status" value="1"/>
</dbReference>
<keyword evidence="20" id="KW-1185">Reference proteome</keyword>
<accession>A0A6N8JPE4</accession>
<gene>
    <name evidence="17" type="primary">murB</name>
    <name evidence="19" type="ORF">GKZ27_09485</name>
</gene>
<dbReference type="GO" id="GO:0071949">
    <property type="term" value="F:FAD binding"/>
    <property type="evidence" value="ECO:0007669"/>
    <property type="project" value="InterPro"/>
</dbReference>
<name>A0A6N8JPE4_9ACTN</name>
<evidence type="ECO:0000256" key="13">
    <source>
        <dbReference type="ARBA" id="ARBA00023002"/>
    </source>
</evidence>
<dbReference type="GO" id="GO:0071555">
    <property type="term" value="P:cell wall organization"/>
    <property type="evidence" value="ECO:0007669"/>
    <property type="project" value="UniProtKB-KW"/>
</dbReference>
<keyword evidence="13 17" id="KW-0560">Oxidoreductase</keyword>
<dbReference type="Pfam" id="PF02873">
    <property type="entry name" value="MurB_C"/>
    <property type="match status" value="1"/>
</dbReference>
<evidence type="ECO:0000256" key="3">
    <source>
        <dbReference type="ARBA" id="ARBA00004496"/>
    </source>
</evidence>
<evidence type="ECO:0000256" key="9">
    <source>
        <dbReference type="ARBA" id="ARBA00022827"/>
    </source>
</evidence>
<dbReference type="GO" id="GO:0051301">
    <property type="term" value="P:cell division"/>
    <property type="evidence" value="ECO:0007669"/>
    <property type="project" value="UniProtKB-KW"/>
</dbReference>
<dbReference type="UniPathway" id="UPA00219"/>
<dbReference type="InterPro" id="IPR016167">
    <property type="entry name" value="FAD-bd_PCMH_sub1"/>
</dbReference>
<organism evidence="19 20">
    <name type="scientific">Adlercreutzia mucosicola</name>
    <dbReference type="NCBI Taxonomy" id="580026"/>
    <lineage>
        <taxon>Bacteria</taxon>
        <taxon>Bacillati</taxon>
        <taxon>Actinomycetota</taxon>
        <taxon>Coriobacteriia</taxon>
        <taxon>Eggerthellales</taxon>
        <taxon>Eggerthellaceae</taxon>
        <taxon>Adlercreutzia</taxon>
    </lineage>
</organism>
<keyword evidence="9 17" id="KW-0274">FAD</keyword>
<dbReference type="Gene3D" id="3.90.78.10">
    <property type="entry name" value="UDP-N-acetylenolpyruvoylglucosamine reductase, C-terminal domain"/>
    <property type="match status" value="1"/>
</dbReference>
<dbReference type="OrthoDB" id="9804753at2"/>
<evidence type="ECO:0000256" key="6">
    <source>
        <dbReference type="ARBA" id="ARBA00022490"/>
    </source>
</evidence>
<evidence type="ECO:0000256" key="2">
    <source>
        <dbReference type="ARBA" id="ARBA00003921"/>
    </source>
</evidence>
<evidence type="ECO:0000313" key="19">
    <source>
        <dbReference type="EMBL" id="MVX61678.1"/>
    </source>
</evidence>
<keyword evidence="6 17" id="KW-0963">Cytoplasm</keyword>
<evidence type="ECO:0000256" key="11">
    <source>
        <dbReference type="ARBA" id="ARBA00022960"/>
    </source>
</evidence>
<dbReference type="Proteomes" id="UP000463388">
    <property type="component" value="Unassembled WGS sequence"/>
</dbReference>
<dbReference type="InterPro" id="IPR011601">
    <property type="entry name" value="MurB_C"/>
</dbReference>
<dbReference type="InterPro" id="IPR006094">
    <property type="entry name" value="Oxid_FAD_bind_N"/>
</dbReference>
<dbReference type="GO" id="GO:0005829">
    <property type="term" value="C:cytosol"/>
    <property type="evidence" value="ECO:0007669"/>
    <property type="project" value="TreeGrafter"/>
</dbReference>
<dbReference type="EMBL" id="WSRR01000027">
    <property type="protein sequence ID" value="MVX61678.1"/>
    <property type="molecule type" value="Genomic_DNA"/>
</dbReference>
<dbReference type="PROSITE" id="PS51387">
    <property type="entry name" value="FAD_PCMH"/>
    <property type="match status" value="1"/>
</dbReference>
<feature type="active site" evidence="17">
    <location>
        <position position="216"/>
    </location>
</feature>